<reference evidence="1" key="1">
    <citation type="submission" date="2018-10" db="EMBL/GenBank/DDBJ databases">
        <title>Acidithiobacillus sulfuriphilus sp. nov.: an extremely acidophilic sulfur-oxidizing chemolithotroph isolated from a neutral pH environment.</title>
        <authorList>
            <person name="Falagan C."/>
            <person name="Moya-Beltran A."/>
            <person name="Quatrini R."/>
            <person name="Johnson D.B."/>
        </authorList>
    </citation>
    <scope>NUCLEOTIDE SEQUENCE [LARGE SCALE GENOMIC DNA]</scope>
    <source>
        <strain evidence="1">CJ-2</strain>
    </source>
</reference>
<dbReference type="RefSeq" id="WP_123103371.1">
    <property type="nucleotide sequence ID" value="NZ_CP127527.1"/>
</dbReference>
<sequence length="118" mass="13007">MNSRERQILRLLRDLDAPAQEQLFAFAEFLQARGKTQKPAAALVEPSIVAPVAGESVVGAIKRLRQSYAMLEAKQLLGDTANLMSRHAVGGASAEEVIAELEALFALHYARYRELRSE</sequence>
<organism evidence="1">
    <name type="scientific">Acidithiobacillus sulfuriphilus</name>
    <dbReference type="NCBI Taxonomy" id="1867749"/>
    <lineage>
        <taxon>Bacteria</taxon>
        <taxon>Pseudomonadati</taxon>
        <taxon>Pseudomonadota</taxon>
        <taxon>Acidithiobacillia</taxon>
        <taxon>Acidithiobacillales</taxon>
        <taxon>Acidithiobacillaceae</taxon>
        <taxon>Acidithiobacillus</taxon>
    </lineage>
</organism>
<comment type="caution">
    <text evidence="1">The sequence shown here is derived from an EMBL/GenBank/DDBJ whole genome shotgun (WGS) entry which is preliminary data.</text>
</comment>
<accession>A0A3M8R616</accession>
<dbReference type="EMBL" id="RIZI01000156">
    <property type="protein sequence ID" value="RNF63531.1"/>
    <property type="molecule type" value="Genomic_DNA"/>
</dbReference>
<dbReference type="OrthoDB" id="8481263at2"/>
<gene>
    <name evidence="1" type="ORF">EC580_06570</name>
</gene>
<evidence type="ECO:0000313" key="1">
    <source>
        <dbReference type="EMBL" id="RNF63531.1"/>
    </source>
</evidence>
<evidence type="ECO:0008006" key="2">
    <source>
        <dbReference type="Google" id="ProtNLM"/>
    </source>
</evidence>
<dbReference type="AlphaFoldDB" id="A0A3M8R616"/>
<name>A0A3M8R616_9PROT</name>
<proteinExistence type="predicted"/>
<protein>
    <recommendedName>
        <fullName evidence="2">Crp/Fnr family transcriptional regulator</fullName>
    </recommendedName>
</protein>